<feature type="region of interest" description="Disordered" evidence="5">
    <location>
        <begin position="240"/>
        <end position="263"/>
    </location>
</feature>
<keyword evidence="3 4" id="KW-0040">ANK repeat</keyword>
<name>A0AAW0NUL0_9GOBI</name>
<sequence>MGDLPDRSPLVSAASSGKLRLVRLLVEGGADVDGSARGDTALLAACKSLRRDEADQTGNEVVKVVNYLLQKKADPNAQDLCGRTALMFACEQRATAVVSSLLRAGADPTLQDQCGASALVYAVKAQHSTVLQPEAETSSSSPRRPPPPQTPHNNRPERSSHQGPPERPPIPDSSPLCMSPSDIVLKTPNSPETGNIFNFRAPVDRAAHSPSLPRQRGFSEPWLSIPNLTRLRHAYQRVVTPREDQQHHPGLSQSLLTLPNLSSAPPDPCLVPGSWGARRNTLPSLTVVPPVLHFPPLREKVRVKESQKLASRVSMLFLPRPPSSAPPPSSKGSVRAALLKPRMMESSHILGKLVRRGQP</sequence>
<dbReference type="InterPro" id="IPR036770">
    <property type="entry name" value="Ankyrin_rpt-contain_sf"/>
</dbReference>
<dbReference type="PROSITE" id="PS50297">
    <property type="entry name" value="ANK_REP_REGION"/>
    <property type="match status" value="2"/>
</dbReference>
<feature type="repeat" description="ANK" evidence="4">
    <location>
        <begin position="5"/>
        <end position="37"/>
    </location>
</feature>
<evidence type="ECO:0000256" key="4">
    <source>
        <dbReference type="PROSITE-ProRule" id="PRU00023"/>
    </source>
</evidence>
<dbReference type="AlphaFoldDB" id="A0AAW0NUL0"/>
<evidence type="ECO:0000256" key="3">
    <source>
        <dbReference type="ARBA" id="ARBA00023043"/>
    </source>
</evidence>
<feature type="region of interest" description="Disordered" evidence="5">
    <location>
        <begin position="130"/>
        <end position="190"/>
    </location>
</feature>
<proteinExistence type="inferred from homology"/>
<evidence type="ECO:0000256" key="5">
    <source>
        <dbReference type="SAM" id="MobiDB-lite"/>
    </source>
</evidence>
<keyword evidence="2" id="KW-0677">Repeat</keyword>
<protein>
    <recommendedName>
        <fullName evidence="8">Ankyrin repeat domain-containing protein 34B</fullName>
    </recommendedName>
</protein>
<comment type="caution">
    <text evidence="6">The sequence shown here is derived from an EMBL/GenBank/DDBJ whole genome shotgun (WGS) entry which is preliminary data.</text>
</comment>
<organism evidence="6 7">
    <name type="scientific">Mugilogobius chulae</name>
    <name type="common">yellowstripe goby</name>
    <dbReference type="NCBI Taxonomy" id="88201"/>
    <lineage>
        <taxon>Eukaryota</taxon>
        <taxon>Metazoa</taxon>
        <taxon>Chordata</taxon>
        <taxon>Craniata</taxon>
        <taxon>Vertebrata</taxon>
        <taxon>Euteleostomi</taxon>
        <taxon>Actinopterygii</taxon>
        <taxon>Neopterygii</taxon>
        <taxon>Teleostei</taxon>
        <taxon>Neoteleostei</taxon>
        <taxon>Acanthomorphata</taxon>
        <taxon>Gobiaria</taxon>
        <taxon>Gobiiformes</taxon>
        <taxon>Gobioidei</taxon>
        <taxon>Gobiidae</taxon>
        <taxon>Gobionellinae</taxon>
        <taxon>Mugilogobius</taxon>
    </lineage>
</organism>
<dbReference type="Proteomes" id="UP001460270">
    <property type="component" value="Unassembled WGS sequence"/>
</dbReference>
<dbReference type="Pfam" id="PF12796">
    <property type="entry name" value="Ank_2"/>
    <property type="match status" value="1"/>
</dbReference>
<accession>A0AAW0NUL0</accession>
<reference evidence="7" key="1">
    <citation type="submission" date="2024-04" db="EMBL/GenBank/DDBJ databases">
        <title>Salinicola lusitanus LLJ914,a marine bacterium isolated from the Okinawa Trough.</title>
        <authorList>
            <person name="Li J."/>
        </authorList>
    </citation>
    <scope>NUCLEOTIDE SEQUENCE [LARGE SCALE GENOMIC DNA]</scope>
</reference>
<dbReference type="Gene3D" id="1.25.40.20">
    <property type="entry name" value="Ankyrin repeat-containing domain"/>
    <property type="match status" value="1"/>
</dbReference>
<dbReference type="PROSITE" id="PS50088">
    <property type="entry name" value="ANK_REPEAT"/>
    <property type="match status" value="2"/>
</dbReference>
<dbReference type="PANTHER" id="PTHR24156:SF7">
    <property type="entry name" value="ANKYRIN REPEAT DOMAIN-CONTAINING PROTEIN 34B-LIKE"/>
    <property type="match status" value="1"/>
</dbReference>
<feature type="compositionally biased region" description="Polar residues" evidence="5">
    <location>
        <begin position="251"/>
        <end position="263"/>
    </location>
</feature>
<dbReference type="EMBL" id="JBBPFD010000012">
    <property type="protein sequence ID" value="KAK7904779.1"/>
    <property type="molecule type" value="Genomic_DNA"/>
</dbReference>
<evidence type="ECO:0000313" key="7">
    <source>
        <dbReference type="Proteomes" id="UP001460270"/>
    </source>
</evidence>
<dbReference type="InterPro" id="IPR042637">
    <property type="entry name" value="AN34A/B/C"/>
</dbReference>
<dbReference type="InterPro" id="IPR002110">
    <property type="entry name" value="Ankyrin_rpt"/>
</dbReference>
<dbReference type="PANTHER" id="PTHR24156">
    <property type="entry name" value="ANK_REP_REGION DOMAIN-CONTAINING PROTEIN"/>
    <property type="match status" value="1"/>
</dbReference>
<evidence type="ECO:0008006" key="8">
    <source>
        <dbReference type="Google" id="ProtNLM"/>
    </source>
</evidence>
<comment type="similarity">
    <text evidence="1">Belongs to the ANKRD34 family.</text>
</comment>
<gene>
    <name evidence="6" type="ORF">WMY93_017386</name>
</gene>
<evidence type="ECO:0000256" key="2">
    <source>
        <dbReference type="ARBA" id="ARBA00022737"/>
    </source>
</evidence>
<dbReference type="SMART" id="SM00248">
    <property type="entry name" value="ANK"/>
    <property type="match status" value="3"/>
</dbReference>
<evidence type="ECO:0000256" key="1">
    <source>
        <dbReference type="ARBA" id="ARBA00010029"/>
    </source>
</evidence>
<keyword evidence="7" id="KW-1185">Reference proteome</keyword>
<dbReference type="SUPFAM" id="SSF48403">
    <property type="entry name" value="Ankyrin repeat"/>
    <property type="match status" value="1"/>
</dbReference>
<evidence type="ECO:0000313" key="6">
    <source>
        <dbReference type="EMBL" id="KAK7904779.1"/>
    </source>
</evidence>
<dbReference type="Pfam" id="PF00023">
    <property type="entry name" value="Ank"/>
    <property type="match status" value="1"/>
</dbReference>
<feature type="repeat" description="ANK" evidence="4">
    <location>
        <begin position="81"/>
        <end position="113"/>
    </location>
</feature>